<dbReference type="Pfam" id="PF02450">
    <property type="entry name" value="LCAT"/>
    <property type="match status" value="1"/>
</dbReference>
<accession>A0A452INE0</accession>
<keyword evidence="3" id="KW-1185">Reference proteome</keyword>
<dbReference type="GO" id="GO:0008374">
    <property type="term" value="F:O-acyltransferase activity"/>
    <property type="evidence" value="ECO:0007669"/>
    <property type="project" value="InterPro"/>
</dbReference>
<dbReference type="Gene3D" id="3.40.50.1820">
    <property type="entry name" value="alpha/beta hydrolase"/>
    <property type="match status" value="2"/>
</dbReference>
<sequence>MIELMYEQNGGPVVLIAHSMGNMYTLYFLNHQTQDWKDKYIKDYVSLGAPWGGVAKTLRVLASGDNNRIPVISSLKIRDQQRSAVSTNWLLPYNYTWPPDKIFVSTPTVNYTLQDYQKFYKDINFEDGWLMRQDTEPLVYQMTPPGVRLHCLFGTGVETPDSFYYEAFPDKEPKIYYSDGDGTVNLESALQCKKWVDMQKQEVILSELSGNEHIEMLSNATTISYVKKLLFDL</sequence>
<dbReference type="InterPro" id="IPR029058">
    <property type="entry name" value="AB_hydrolase_fold"/>
</dbReference>
<proteinExistence type="inferred from homology"/>
<dbReference type="STRING" id="38772.ENSGAGP00000029380"/>
<evidence type="ECO:0000313" key="3">
    <source>
        <dbReference type="Proteomes" id="UP000291020"/>
    </source>
</evidence>
<dbReference type="Proteomes" id="UP000291020">
    <property type="component" value="Unassembled WGS sequence"/>
</dbReference>
<evidence type="ECO:0000256" key="1">
    <source>
        <dbReference type="ARBA" id="ARBA00010701"/>
    </source>
</evidence>
<dbReference type="PANTHER" id="PTHR11440">
    <property type="entry name" value="LECITHIN-CHOLESTEROL ACYLTRANSFERASE-RELATED"/>
    <property type="match status" value="1"/>
</dbReference>
<dbReference type="Ensembl" id="ENSGAGT00000033361.1">
    <property type="protein sequence ID" value="ENSGAGP00000029380.1"/>
    <property type="gene ID" value="ENSGAGG00000021241.1"/>
</dbReference>
<reference evidence="2" key="3">
    <citation type="submission" date="2025-09" db="UniProtKB">
        <authorList>
            <consortium name="Ensembl"/>
        </authorList>
    </citation>
    <scope>IDENTIFICATION</scope>
</reference>
<name>A0A452INE0_9SAUR</name>
<reference evidence="2" key="2">
    <citation type="submission" date="2025-08" db="UniProtKB">
        <authorList>
            <consortium name="Ensembl"/>
        </authorList>
    </citation>
    <scope>IDENTIFICATION</scope>
</reference>
<organism evidence="2 3">
    <name type="scientific">Gopherus agassizii</name>
    <name type="common">Agassiz's desert tortoise</name>
    <dbReference type="NCBI Taxonomy" id="38772"/>
    <lineage>
        <taxon>Eukaryota</taxon>
        <taxon>Metazoa</taxon>
        <taxon>Chordata</taxon>
        <taxon>Craniata</taxon>
        <taxon>Vertebrata</taxon>
        <taxon>Euteleostomi</taxon>
        <taxon>Archelosauria</taxon>
        <taxon>Testudinata</taxon>
        <taxon>Testudines</taxon>
        <taxon>Cryptodira</taxon>
        <taxon>Durocryptodira</taxon>
        <taxon>Testudinoidea</taxon>
        <taxon>Testudinidae</taxon>
        <taxon>Gopherus</taxon>
    </lineage>
</organism>
<reference evidence="3" key="1">
    <citation type="journal article" date="2017" name="PLoS ONE">
        <title>The Agassiz's desert tortoise genome provides a resource for the conservation of a threatened species.</title>
        <authorList>
            <person name="Tollis M."/>
            <person name="DeNardo D.F."/>
            <person name="Cornelius J.A."/>
            <person name="Dolby G.A."/>
            <person name="Edwards T."/>
            <person name="Henen B.T."/>
            <person name="Karl A.E."/>
            <person name="Murphy R.W."/>
            <person name="Kusumi K."/>
        </authorList>
    </citation>
    <scope>NUCLEOTIDE SEQUENCE [LARGE SCALE GENOMIC DNA]</scope>
</reference>
<protein>
    <submittedName>
        <fullName evidence="2">Uncharacterized protein</fullName>
    </submittedName>
</protein>
<dbReference type="GO" id="GO:0006629">
    <property type="term" value="P:lipid metabolic process"/>
    <property type="evidence" value="ECO:0007669"/>
    <property type="project" value="InterPro"/>
</dbReference>
<evidence type="ECO:0000313" key="2">
    <source>
        <dbReference type="Ensembl" id="ENSGAGP00000029380.1"/>
    </source>
</evidence>
<dbReference type="AlphaFoldDB" id="A0A452INE0"/>
<comment type="similarity">
    <text evidence="1">Belongs to the AB hydrolase superfamily. Lipase family.</text>
</comment>
<dbReference type="SUPFAM" id="SSF53474">
    <property type="entry name" value="alpha/beta-Hydrolases"/>
    <property type="match status" value="1"/>
</dbReference>
<dbReference type="InterPro" id="IPR003386">
    <property type="entry name" value="LACT/PDAT_acylTrfase"/>
</dbReference>